<evidence type="ECO:0000256" key="5">
    <source>
        <dbReference type="ARBA" id="ARBA00022824"/>
    </source>
</evidence>
<keyword evidence="4 11" id="KW-0812">Transmembrane</keyword>
<proteinExistence type="inferred from homology"/>
<accession>A0A8T0X8D7</accession>
<keyword evidence="15" id="KW-1185">Reference proteome</keyword>
<keyword evidence="8 11" id="KW-0472">Membrane</keyword>
<evidence type="ECO:0000256" key="3">
    <source>
        <dbReference type="ARBA" id="ARBA00013146"/>
    </source>
</evidence>
<reference evidence="14" key="1">
    <citation type="submission" date="2020-05" db="EMBL/GenBank/DDBJ databases">
        <title>WGS assembly of Panicum virgatum.</title>
        <authorList>
            <person name="Lovell J.T."/>
            <person name="Jenkins J."/>
            <person name="Shu S."/>
            <person name="Juenger T.E."/>
            <person name="Schmutz J."/>
        </authorList>
    </citation>
    <scope>NUCLEOTIDE SEQUENCE</scope>
    <source>
        <strain evidence="14">AP13</strain>
    </source>
</reference>
<name>A0A8T0X8D7_PANVG</name>
<dbReference type="GO" id="GO:0008610">
    <property type="term" value="P:lipid biosynthetic process"/>
    <property type="evidence" value="ECO:0007669"/>
    <property type="project" value="InterPro"/>
</dbReference>
<protein>
    <recommendedName>
        <fullName evidence="3">aldehyde oxygenase (deformylating)</fullName>
        <ecNumber evidence="3">4.1.99.5</ecNumber>
    </recommendedName>
</protein>
<evidence type="ECO:0000256" key="9">
    <source>
        <dbReference type="ARBA" id="ARBA00023239"/>
    </source>
</evidence>
<dbReference type="PANTHER" id="PTHR11863">
    <property type="entry name" value="STEROL DESATURASE"/>
    <property type="match status" value="1"/>
</dbReference>
<keyword evidence="9" id="KW-0456">Lyase</keyword>
<dbReference type="EC" id="4.1.99.5" evidence="3"/>
<dbReference type="GO" id="GO:0005506">
    <property type="term" value="F:iron ion binding"/>
    <property type="evidence" value="ECO:0007669"/>
    <property type="project" value="InterPro"/>
</dbReference>
<comment type="catalytic activity">
    <reaction evidence="10">
        <text>a long-chain fatty aldehyde + 2 NADPH + O2 + H(+) = a long-chain alkane + formate + 2 NADP(+) + H2O</text>
        <dbReference type="Rhea" id="RHEA:21440"/>
        <dbReference type="ChEBI" id="CHEBI:15377"/>
        <dbReference type="ChEBI" id="CHEBI:15378"/>
        <dbReference type="ChEBI" id="CHEBI:15379"/>
        <dbReference type="ChEBI" id="CHEBI:15740"/>
        <dbReference type="ChEBI" id="CHEBI:17176"/>
        <dbReference type="ChEBI" id="CHEBI:57783"/>
        <dbReference type="ChEBI" id="CHEBI:58349"/>
        <dbReference type="ChEBI" id="CHEBI:83563"/>
        <dbReference type="EC" id="4.1.99.5"/>
    </reaction>
</comment>
<sequence>LSRWPWHDLGNYKYALVAPWAARSTYRFLTATSGSGERDLLSFAVLPVLLLRLLRSQLWISVSRHQTARSKHRIVSKSLDFEQVDRERSWDDQILPTALLFYVVNAAVPAAQGLPWWDSKGLVVAALLHAGPVEFLYYWLHRALHHHYLYARYHSHHHASIVTEPITSVIHPFAEEVVYFALFAIPLLTVMGTGTGSVALVPKMLFDVLPPLKYLMYTPSFHSLHHTQFRTNYSLFMPLYDYLYGTLDKSSDDLYERTLHGREEAPDVVHLTHLTTPDSVLHLRLGFASLAACSFATSRLRLRAAAPLAKLTSLLGSTFRAEANRLHKLNIETWVVPRYTSQYLSKDGLYAIGRLIEKAVTDAEASGARVLTLGLLNQANELNRTGELYVIRKPNLKIKIVDGTSLGRTKDVLFLGDASNKVVTVLALALCEREIQVQMVDKDMYHCLTQELRPELHKHLLISSDYSCKVWLVGDKLTDQEQRKAQAGVYLVPYSQFPPNAIREDCVYHSTPALVVPDSFENLHACENWLPRRVMSARRAAGIVHALEKWDAHECGARVTGVDKAWRAALAHGFRPYDRHGAAVAK</sequence>
<dbReference type="Pfam" id="PF12076">
    <property type="entry name" value="CER1-like_C"/>
    <property type="match status" value="1"/>
</dbReference>
<dbReference type="GO" id="GO:0006950">
    <property type="term" value="P:response to stress"/>
    <property type="evidence" value="ECO:0007669"/>
    <property type="project" value="UniProtKB-ARBA"/>
</dbReference>
<evidence type="ECO:0000256" key="7">
    <source>
        <dbReference type="ARBA" id="ARBA00022989"/>
    </source>
</evidence>
<dbReference type="GO" id="GO:0016491">
    <property type="term" value="F:oxidoreductase activity"/>
    <property type="evidence" value="ECO:0007669"/>
    <property type="project" value="InterPro"/>
</dbReference>
<gene>
    <name evidence="14" type="ORF">PVAP13_1NG561701</name>
</gene>
<dbReference type="InterPro" id="IPR050307">
    <property type="entry name" value="Sterol_Desaturase_Related"/>
</dbReference>
<dbReference type="Proteomes" id="UP000823388">
    <property type="component" value="Chromosome 1N"/>
</dbReference>
<feature type="transmembrane region" description="Helical" evidence="11">
    <location>
        <begin position="177"/>
        <end position="201"/>
    </location>
</feature>
<evidence type="ECO:0000256" key="11">
    <source>
        <dbReference type="SAM" id="Phobius"/>
    </source>
</evidence>
<dbReference type="AlphaFoldDB" id="A0A8T0X8D7"/>
<feature type="transmembrane region" description="Helical" evidence="11">
    <location>
        <begin position="122"/>
        <end position="140"/>
    </location>
</feature>
<evidence type="ECO:0000259" key="13">
    <source>
        <dbReference type="Pfam" id="PF12076"/>
    </source>
</evidence>
<dbReference type="GO" id="GO:0071771">
    <property type="term" value="F:aldehyde oxygenase (deformylating) activity"/>
    <property type="evidence" value="ECO:0007669"/>
    <property type="project" value="UniProtKB-EC"/>
</dbReference>
<evidence type="ECO:0000259" key="12">
    <source>
        <dbReference type="Pfam" id="PF04116"/>
    </source>
</evidence>
<evidence type="ECO:0000313" key="15">
    <source>
        <dbReference type="Proteomes" id="UP000823388"/>
    </source>
</evidence>
<comment type="similarity">
    <text evidence="2">Belongs to the sterol desaturase family.</text>
</comment>
<keyword evidence="7 11" id="KW-1133">Transmembrane helix</keyword>
<organism evidence="14 15">
    <name type="scientific">Panicum virgatum</name>
    <name type="common">Blackwell switchgrass</name>
    <dbReference type="NCBI Taxonomy" id="38727"/>
    <lineage>
        <taxon>Eukaryota</taxon>
        <taxon>Viridiplantae</taxon>
        <taxon>Streptophyta</taxon>
        <taxon>Embryophyta</taxon>
        <taxon>Tracheophyta</taxon>
        <taxon>Spermatophyta</taxon>
        <taxon>Magnoliopsida</taxon>
        <taxon>Liliopsida</taxon>
        <taxon>Poales</taxon>
        <taxon>Poaceae</taxon>
        <taxon>PACMAD clade</taxon>
        <taxon>Panicoideae</taxon>
        <taxon>Panicodae</taxon>
        <taxon>Paniceae</taxon>
        <taxon>Panicinae</taxon>
        <taxon>Panicum</taxon>
        <taxon>Panicum sect. Hiantes</taxon>
    </lineage>
</organism>
<evidence type="ECO:0000256" key="6">
    <source>
        <dbReference type="ARBA" id="ARBA00022857"/>
    </source>
</evidence>
<comment type="caution">
    <text evidence="14">The sequence shown here is derived from an EMBL/GenBank/DDBJ whole genome shotgun (WGS) entry which is preliminary data.</text>
</comment>
<dbReference type="GO" id="GO:0005789">
    <property type="term" value="C:endoplasmic reticulum membrane"/>
    <property type="evidence" value="ECO:0007669"/>
    <property type="project" value="UniProtKB-SubCell"/>
</dbReference>
<dbReference type="Pfam" id="PF04116">
    <property type="entry name" value="FA_hydroxylase"/>
    <property type="match status" value="1"/>
</dbReference>
<keyword evidence="5" id="KW-0256">Endoplasmic reticulum</keyword>
<evidence type="ECO:0000256" key="4">
    <source>
        <dbReference type="ARBA" id="ARBA00022692"/>
    </source>
</evidence>
<evidence type="ECO:0000313" key="14">
    <source>
        <dbReference type="EMBL" id="KAG2654888.1"/>
    </source>
</evidence>
<dbReference type="InterPro" id="IPR006694">
    <property type="entry name" value="Fatty_acid_hydroxylase"/>
</dbReference>
<evidence type="ECO:0000256" key="10">
    <source>
        <dbReference type="ARBA" id="ARBA00047909"/>
    </source>
</evidence>
<comment type="subcellular location">
    <subcellularLocation>
        <location evidence="1">Endoplasmic reticulum membrane</location>
        <topology evidence="1">Multi-pass membrane protein</topology>
    </subcellularLocation>
</comment>
<dbReference type="EMBL" id="CM029038">
    <property type="protein sequence ID" value="KAG2654888.1"/>
    <property type="molecule type" value="Genomic_DNA"/>
</dbReference>
<dbReference type="InterPro" id="IPR021940">
    <property type="entry name" value="CER1-like_C"/>
</dbReference>
<evidence type="ECO:0000256" key="8">
    <source>
        <dbReference type="ARBA" id="ARBA00023136"/>
    </source>
</evidence>
<evidence type="ECO:0000256" key="2">
    <source>
        <dbReference type="ARBA" id="ARBA00009324"/>
    </source>
</evidence>
<feature type="domain" description="Fatty acid hydroxylase" evidence="12">
    <location>
        <begin position="131"/>
        <end position="246"/>
    </location>
</feature>
<evidence type="ECO:0000256" key="1">
    <source>
        <dbReference type="ARBA" id="ARBA00004477"/>
    </source>
</evidence>
<feature type="domain" description="Very-long-chain aldehyde decarbonylase CER1-like C-terminal" evidence="13">
    <location>
        <begin position="414"/>
        <end position="576"/>
    </location>
</feature>
<keyword evidence="6" id="KW-0521">NADP</keyword>
<feature type="non-terminal residue" evidence="14">
    <location>
        <position position="1"/>
    </location>
</feature>